<reference evidence="1 2" key="1">
    <citation type="submission" date="2006-06" db="EMBL/GenBank/DDBJ databases">
        <title>Complete sequence of Rubrobacter xylanophilus DSM 9941.</title>
        <authorList>
            <consortium name="US DOE Joint Genome Institute"/>
            <person name="Copeland A."/>
            <person name="Lucas S."/>
            <person name="Lapidus A."/>
            <person name="Barry K."/>
            <person name="Detter J.C."/>
            <person name="Glavina del Rio T."/>
            <person name="Hammon N."/>
            <person name="Israni S."/>
            <person name="Dalin E."/>
            <person name="Tice H."/>
            <person name="Pitluck S."/>
            <person name="Munk A.C."/>
            <person name="Brettin T."/>
            <person name="Bruce D."/>
            <person name="Han C."/>
            <person name="Tapia R."/>
            <person name="Gilna P."/>
            <person name="Schmutz J."/>
            <person name="Larimer F."/>
            <person name="Land M."/>
            <person name="Hauser L."/>
            <person name="Kyrpides N."/>
            <person name="Lykidis A."/>
            <person name="da Costa M.S."/>
            <person name="Rainey F.A."/>
            <person name="Empadinhas N."/>
            <person name="Jolivet E."/>
            <person name="Battista J.R."/>
            <person name="Richardson P."/>
        </authorList>
    </citation>
    <scope>NUCLEOTIDE SEQUENCE [LARGE SCALE GENOMIC DNA]</scope>
    <source>
        <strain evidence="2">DSM 9941 / NBRC 16129 / PRD-1</strain>
    </source>
</reference>
<evidence type="ECO:0000313" key="2">
    <source>
        <dbReference type="Proteomes" id="UP000006637"/>
    </source>
</evidence>
<dbReference type="KEGG" id="rxy:Rxyl_2743"/>
<dbReference type="HOGENOM" id="CLU_156639_0_0_11"/>
<protein>
    <submittedName>
        <fullName evidence="1">Uncharacterized protein</fullName>
    </submittedName>
</protein>
<dbReference type="OrthoDB" id="2086168at2"/>
<proteinExistence type="predicted"/>
<organism evidence="1 2">
    <name type="scientific">Rubrobacter xylanophilus (strain DSM 9941 / JCM 11954 / NBRC 16129 / PRD-1)</name>
    <dbReference type="NCBI Taxonomy" id="266117"/>
    <lineage>
        <taxon>Bacteria</taxon>
        <taxon>Bacillati</taxon>
        <taxon>Actinomycetota</taxon>
        <taxon>Rubrobacteria</taxon>
        <taxon>Rubrobacterales</taxon>
        <taxon>Rubrobacteraceae</taxon>
        <taxon>Rubrobacter</taxon>
    </lineage>
</organism>
<sequence length="115" mass="12808">MCVLCGQDFVARPHWTDRHVVDRALAAGPGADPTAYQRERRRDRAHRVALAGAVLRHYGLRVDDWEGSRYVLRDRKGRSELVQDLGSLWPAAERLSGRTPDPLDPALLARLDGGG</sequence>
<dbReference type="eggNOG" id="ENOG50300MG">
    <property type="taxonomic scope" value="Bacteria"/>
</dbReference>
<name>Q1ASH0_RUBXD</name>
<keyword evidence="2" id="KW-1185">Reference proteome</keyword>
<gene>
    <name evidence="1" type="ordered locus">Rxyl_2743</name>
</gene>
<accession>Q1ASH0</accession>
<evidence type="ECO:0000313" key="1">
    <source>
        <dbReference type="EMBL" id="ABG05658.1"/>
    </source>
</evidence>
<dbReference type="STRING" id="266117.Rxyl_2743"/>
<dbReference type="AlphaFoldDB" id="Q1ASH0"/>
<dbReference type="RefSeq" id="WP_011565667.1">
    <property type="nucleotide sequence ID" value="NC_008148.1"/>
</dbReference>
<dbReference type="Proteomes" id="UP000006637">
    <property type="component" value="Chromosome"/>
</dbReference>
<dbReference type="EMBL" id="CP000386">
    <property type="protein sequence ID" value="ABG05658.1"/>
    <property type="molecule type" value="Genomic_DNA"/>
</dbReference>